<evidence type="ECO:0000313" key="2">
    <source>
        <dbReference type="Proteomes" id="UP000003480"/>
    </source>
</evidence>
<protein>
    <submittedName>
        <fullName evidence="1">Uncharacterized protein</fullName>
    </submittedName>
</protein>
<dbReference type="HOGENOM" id="CLU_3345956_0_0_3"/>
<organism evidence="1 2">
    <name type="scientific">Microcystis aeruginosa PCC 9443</name>
    <dbReference type="NCBI Taxonomy" id="1160281"/>
    <lineage>
        <taxon>Bacteria</taxon>
        <taxon>Bacillati</taxon>
        <taxon>Cyanobacteriota</taxon>
        <taxon>Cyanophyceae</taxon>
        <taxon>Oscillatoriophycideae</taxon>
        <taxon>Chroococcales</taxon>
        <taxon>Microcystaceae</taxon>
        <taxon>Microcystis</taxon>
    </lineage>
</organism>
<evidence type="ECO:0000313" key="1">
    <source>
        <dbReference type="EMBL" id="CCI03836.1"/>
    </source>
</evidence>
<dbReference type="EMBL" id="CAIJ01000448">
    <property type="protein sequence ID" value="CCI03836.1"/>
    <property type="molecule type" value="Genomic_DNA"/>
</dbReference>
<proteinExistence type="predicted"/>
<gene>
    <name evidence="1" type="ORF">MICAC_5010033</name>
</gene>
<dbReference type="Proteomes" id="UP000003480">
    <property type="component" value="Unassembled WGS sequence"/>
</dbReference>
<name>I4G7C5_MICAE</name>
<comment type="caution">
    <text evidence="1">The sequence shown here is derived from an EMBL/GenBank/DDBJ whole genome shotgun (WGS) entry which is preliminary data.</text>
</comment>
<accession>I4G7C5</accession>
<sequence length="37" mass="3919">MAAGFLPSIDSEQNHISTYLGRLTCLDAPLDAGAQIE</sequence>
<reference evidence="1 2" key="1">
    <citation type="submission" date="2012-04" db="EMBL/GenBank/DDBJ databases">
        <authorList>
            <person name="Genoscope - CEA"/>
        </authorList>
    </citation>
    <scope>NUCLEOTIDE SEQUENCE [LARGE SCALE GENOMIC DNA]</scope>
    <source>
        <strain evidence="1 2">9443</strain>
    </source>
</reference>
<dbReference type="AlphaFoldDB" id="I4G7C5"/>